<dbReference type="PANTHER" id="PTHR21666:SF270">
    <property type="entry name" value="MUREIN HYDROLASE ACTIVATOR ENVC"/>
    <property type="match status" value="1"/>
</dbReference>
<sequence>MLKKSKWMLLSVAATVGFAFSAPAAMADTMSNLKDQQKQIEQKKDSLDSQIGEKNVEINKNKTEIQLLQEKIQELNNKIANTNGKIKHVNEEIAQTTKEIDELKVSIAKLEKKIAERDELLRERIRAVQASGGSVNYLDVLLGANSFIDFIDRFSAVNTLMEADRKILEEQAADKQALEEQKKLVEDKRAQQELNKQKLIDLKASLDQQKVQQGKLVDQLEAEVAKLRAEKADLEEDLHDAHQVSEELEAKIVAEQKRLAEIARKEAERKRREAAAKKAAQNKNNSTNSGGSSSPTVSSGDWTSPASGRFSSGFGGRVHPITGVYKAHRGQDIANSVGTPIYAAGDGVVSYAGTMGTYGNVIMITHSVDGQIYTTVYAHLSSIGVSSGQSVDKGEHIAAMGSSGGSTGSHLHFEFHIGNWSSKGPSAVNPWRYVPL</sequence>
<keyword evidence="7" id="KW-0378">Hydrolase</keyword>
<evidence type="ECO:0000256" key="2">
    <source>
        <dbReference type="SAM" id="Coils"/>
    </source>
</evidence>
<dbReference type="SUPFAM" id="SSF51261">
    <property type="entry name" value="Duplicated hybrid motif"/>
    <property type="match status" value="1"/>
</dbReference>
<dbReference type="Pfam" id="PF01551">
    <property type="entry name" value="Peptidase_M23"/>
    <property type="match status" value="1"/>
</dbReference>
<proteinExistence type="predicted"/>
<dbReference type="Gene3D" id="2.70.70.10">
    <property type="entry name" value="Glucose Permease (Domain IIA)"/>
    <property type="match status" value="1"/>
</dbReference>
<keyword evidence="1 4" id="KW-0732">Signal</keyword>
<protein>
    <submittedName>
        <fullName evidence="7">Murein hydrolase activator EnvC family protein</fullName>
    </submittedName>
</protein>
<feature type="region of interest" description="Disordered" evidence="3">
    <location>
        <begin position="270"/>
        <end position="313"/>
    </location>
</feature>
<evidence type="ECO:0000256" key="4">
    <source>
        <dbReference type="SAM" id="SignalP"/>
    </source>
</evidence>
<reference evidence="8" key="1">
    <citation type="journal article" date="2019" name="Int. J. Syst. Evol. Microbiol.">
        <title>The Global Catalogue of Microorganisms (GCM) 10K type strain sequencing project: providing services to taxonomists for standard genome sequencing and annotation.</title>
        <authorList>
            <consortium name="The Broad Institute Genomics Platform"/>
            <consortium name="The Broad Institute Genome Sequencing Center for Infectious Disease"/>
            <person name="Wu L."/>
            <person name="Ma J."/>
        </authorList>
    </citation>
    <scope>NUCLEOTIDE SEQUENCE [LARGE SCALE GENOMIC DNA]</scope>
    <source>
        <strain evidence="8">CCUG 59778</strain>
    </source>
</reference>
<dbReference type="InterPro" id="IPR050570">
    <property type="entry name" value="Cell_wall_metabolism_enzyme"/>
</dbReference>
<feature type="coiled-coil region" evidence="2">
    <location>
        <begin position="26"/>
        <end position="120"/>
    </location>
</feature>
<feature type="chain" id="PRO_5047500167" evidence="4">
    <location>
        <begin position="28"/>
        <end position="436"/>
    </location>
</feature>
<evidence type="ECO:0000259" key="6">
    <source>
        <dbReference type="Pfam" id="PF24568"/>
    </source>
</evidence>
<dbReference type="Pfam" id="PF24568">
    <property type="entry name" value="CC_PcsB"/>
    <property type="match status" value="1"/>
</dbReference>
<organism evidence="7 8">
    <name type="scientific">Chungangia koreensis</name>
    <dbReference type="NCBI Taxonomy" id="752657"/>
    <lineage>
        <taxon>Bacteria</taxon>
        <taxon>Bacillati</taxon>
        <taxon>Bacillota</taxon>
        <taxon>Bacilli</taxon>
        <taxon>Lactobacillales</taxon>
        <taxon>Chungangia</taxon>
    </lineage>
</organism>
<gene>
    <name evidence="7" type="ORF">ACFOZY_03660</name>
</gene>
<feature type="domain" description="Peptidoglycan hydrolase PcsB coiled-coil" evidence="6">
    <location>
        <begin position="107"/>
        <end position="181"/>
    </location>
</feature>
<evidence type="ECO:0000259" key="5">
    <source>
        <dbReference type="Pfam" id="PF01551"/>
    </source>
</evidence>
<dbReference type="PANTHER" id="PTHR21666">
    <property type="entry name" value="PEPTIDASE-RELATED"/>
    <property type="match status" value="1"/>
</dbReference>
<dbReference type="Proteomes" id="UP001595817">
    <property type="component" value="Unassembled WGS sequence"/>
</dbReference>
<dbReference type="EMBL" id="JBHSEC010000003">
    <property type="protein sequence ID" value="MFC4409531.1"/>
    <property type="molecule type" value="Genomic_DNA"/>
</dbReference>
<dbReference type="InterPro" id="IPR011055">
    <property type="entry name" value="Dup_hybrid_motif"/>
</dbReference>
<dbReference type="InterPro" id="IPR016047">
    <property type="entry name" value="M23ase_b-sheet_dom"/>
</dbReference>
<comment type="caution">
    <text evidence="7">The sequence shown here is derived from an EMBL/GenBank/DDBJ whole genome shotgun (WGS) entry which is preliminary data.</text>
</comment>
<dbReference type="CDD" id="cd12797">
    <property type="entry name" value="M23_peptidase"/>
    <property type="match status" value="1"/>
</dbReference>
<feature type="domain" description="M23ase beta-sheet core" evidence="5">
    <location>
        <begin position="327"/>
        <end position="419"/>
    </location>
</feature>
<evidence type="ECO:0000256" key="1">
    <source>
        <dbReference type="ARBA" id="ARBA00022729"/>
    </source>
</evidence>
<feature type="compositionally biased region" description="Low complexity" evidence="3">
    <location>
        <begin position="284"/>
        <end position="312"/>
    </location>
</feature>
<keyword evidence="2" id="KW-0175">Coiled coil</keyword>
<evidence type="ECO:0000313" key="7">
    <source>
        <dbReference type="EMBL" id="MFC4409531.1"/>
    </source>
</evidence>
<feature type="signal peptide" evidence="4">
    <location>
        <begin position="1"/>
        <end position="27"/>
    </location>
</feature>
<evidence type="ECO:0000313" key="8">
    <source>
        <dbReference type="Proteomes" id="UP001595817"/>
    </source>
</evidence>
<evidence type="ECO:0000256" key="3">
    <source>
        <dbReference type="SAM" id="MobiDB-lite"/>
    </source>
</evidence>
<dbReference type="RefSeq" id="WP_378152377.1">
    <property type="nucleotide sequence ID" value="NZ_JBHSEC010000003.1"/>
</dbReference>
<dbReference type="GO" id="GO:0016787">
    <property type="term" value="F:hydrolase activity"/>
    <property type="evidence" value="ECO:0007669"/>
    <property type="project" value="UniProtKB-KW"/>
</dbReference>
<name>A0ABV8X0R8_9LACT</name>
<accession>A0ABV8X0R8</accession>
<dbReference type="InterPro" id="IPR057309">
    <property type="entry name" value="PcsB_CC"/>
</dbReference>
<dbReference type="Gene3D" id="6.10.250.3150">
    <property type="match status" value="1"/>
</dbReference>
<keyword evidence="8" id="KW-1185">Reference proteome</keyword>